<dbReference type="EMBL" id="BJLB01000001">
    <property type="protein sequence ID" value="GEA37241.1"/>
    <property type="molecule type" value="Genomic_DNA"/>
</dbReference>
<name>A0A829WCG9_9FIRM</name>
<sequence length="51" mass="5264">MIILNNLFNANAVDLVVHLVPPVLHAAVTTIGVMTTGTDVTATSFGPGDNM</sequence>
<proteinExistence type="predicted"/>
<gene>
    <name evidence="1" type="ORF">Ccl03g_29540</name>
</gene>
<evidence type="ECO:0000313" key="2">
    <source>
        <dbReference type="Proteomes" id="UP000315200"/>
    </source>
</evidence>
<dbReference type="AlphaFoldDB" id="A0A829WCG9"/>
<dbReference type="Proteomes" id="UP000315200">
    <property type="component" value="Unassembled WGS sequence"/>
</dbReference>
<protein>
    <submittedName>
        <fullName evidence="1">Uncharacterized protein</fullName>
    </submittedName>
</protein>
<organism evidence="1 2">
    <name type="scientific">Enterocloster clostridioformis</name>
    <dbReference type="NCBI Taxonomy" id="1531"/>
    <lineage>
        <taxon>Bacteria</taxon>
        <taxon>Bacillati</taxon>
        <taxon>Bacillota</taxon>
        <taxon>Clostridia</taxon>
        <taxon>Lachnospirales</taxon>
        <taxon>Lachnospiraceae</taxon>
        <taxon>Enterocloster</taxon>
    </lineage>
</organism>
<reference evidence="1 2" key="1">
    <citation type="submission" date="2019-06" db="EMBL/GenBank/DDBJ databases">
        <title>Draft genome sequence of [Clostridium] clostridioforme NBRC 113352.</title>
        <authorList>
            <person name="Miura T."/>
            <person name="Furukawa M."/>
            <person name="Shimamura M."/>
            <person name="Ohyama Y."/>
            <person name="Yamazoe A."/>
            <person name="Kawasaki H."/>
        </authorList>
    </citation>
    <scope>NUCLEOTIDE SEQUENCE [LARGE SCALE GENOMIC DNA]</scope>
    <source>
        <strain evidence="1 2">NBRC 113352</strain>
    </source>
</reference>
<comment type="caution">
    <text evidence="1">The sequence shown here is derived from an EMBL/GenBank/DDBJ whole genome shotgun (WGS) entry which is preliminary data.</text>
</comment>
<evidence type="ECO:0000313" key="1">
    <source>
        <dbReference type="EMBL" id="GEA37241.1"/>
    </source>
</evidence>
<accession>A0A829WCG9</accession>